<proteinExistence type="predicted"/>
<reference evidence="1" key="1">
    <citation type="submission" date="2014-11" db="EMBL/GenBank/DDBJ databases">
        <authorList>
            <person name="Amaro Gonzalez C."/>
        </authorList>
    </citation>
    <scope>NUCLEOTIDE SEQUENCE</scope>
</reference>
<reference evidence="1" key="2">
    <citation type="journal article" date="2015" name="Fish Shellfish Immunol.">
        <title>Early steps in the European eel (Anguilla anguilla)-Vibrio vulnificus interaction in the gills: Role of the RtxA13 toxin.</title>
        <authorList>
            <person name="Callol A."/>
            <person name="Pajuelo D."/>
            <person name="Ebbesson L."/>
            <person name="Teles M."/>
            <person name="MacKenzie S."/>
            <person name="Amaro C."/>
        </authorList>
    </citation>
    <scope>NUCLEOTIDE SEQUENCE</scope>
</reference>
<accession>A0A0E9P7J5</accession>
<dbReference type="EMBL" id="GBXM01108103">
    <property type="protein sequence ID" value="JAH00474.1"/>
    <property type="molecule type" value="Transcribed_RNA"/>
</dbReference>
<evidence type="ECO:0000313" key="1">
    <source>
        <dbReference type="EMBL" id="JAH00474.1"/>
    </source>
</evidence>
<dbReference type="AlphaFoldDB" id="A0A0E9P7J5"/>
<organism evidence="1">
    <name type="scientific">Anguilla anguilla</name>
    <name type="common">European freshwater eel</name>
    <name type="synonym">Muraena anguilla</name>
    <dbReference type="NCBI Taxonomy" id="7936"/>
    <lineage>
        <taxon>Eukaryota</taxon>
        <taxon>Metazoa</taxon>
        <taxon>Chordata</taxon>
        <taxon>Craniata</taxon>
        <taxon>Vertebrata</taxon>
        <taxon>Euteleostomi</taxon>
        <taxon>Actinopterygii</taxon>
        <taxon>Neopterygii</taxon>
        <taxon>Teleostei</taxon>
        <taxon>Anguilliformes</taxon>
        <taxon>Anguillidae</taxon>
        <taxon>Anguilla</taxon>
    </lineage>
</organism>
<name>A0A0E9P7J5_ANGAN</name>
<protein>
    <submittedName>
        <fullName evidence="1">Uncharacterized protein</fullName>
    </submittedName>
</protein>
<sequence length="46" mass="5220">MRMLILADRPSQIKKSNQGLFAICPVTIQHASRCQLENKCLDYVGE</sequence>